<dbReference type="PANTHER" id="PTHR43158:SF2">
    <property type="entry name" value="SKFA PEPTIDE EXPORT ATP-BINDING PROTEIN SKFE"/>
    <property type="match status" value="1"/>
</dbReference>
<protein>
    <submittedName>
        <fullName evidence="4">ATP-binding cassette domain-containing protein</fullName>
    </submittedName>
</protein>
<dbReference type="Proteomes" id="UP001163821">
    <property type="component" value="Unassembled WGS sequence"/>
</dbReference>
<dbReference type="PANTHER" id="PTHR43158">
    <property type="entry name" value="SKFA PEPTIDE EXPORT ATP-BINDING PROTEIN SKFE"/>
    <property type="match status" value="1"/>
</dbReference>
<dbReference type="AlphaFoldDB" id="A0AA41Y8X1"/>
<dbReference type="SMART" id="SM00382">
    <property type="entry name" value="AAA"/>
    <property type="match status" value="2"/>
</dbReference>
<accession>A0AA41Y8X1</accession>
<evidence type="ECO:0000259" key="3">
    <source>
        <dbReference type="PROSITE" id="PS50893"/>
    </source>
</evidence>
<evidence type="ECO:0000256" key="2">
    <source>
        <dbReference type="ARBA" id="ARBA00022840"/>
    </source>
</evidence>
<dbReference type="RefSeq" id="WP_282590118.1">
    <property type="nucleotide sequence ID" value="NZ_JAPAAF010000002.1"/>
</dbReference>
<name>A0AA41Y8X1_9BACT</name>
<dbReference type="InterPro" id="IPR003439">
    <property type="entry name" value="ABC_transporter-like_ATP-bd"/>
</dbReference>
<dbReference type="SUPFAM" id="SSF52540">
    <property type="entry name" value="P-loop containing nucleoside triphosphate hydrolases"/>
    <property type="match status" value="2"/>
</dbReference>
<gene>
    <name evidence="4" type="ORF">N2K84_02130</name>
</gene>
<reference evidence="4" key="1">
    <citation type="submission" date="2022-10" db="EMBL/GenBank/DDBJ databases">
        <title>Gaoshiqiia sediminis gen. nov., sp. nov., isolated from coastal sediment.</title>
        <authorList>
            <person name="Yu W.X."/>
            <person name="Mu D.S."/>
            <person name="Du J.Z."/>
            <person name="Liang Y.Q."/>
        </authorList>
    </citation>
    <scope>NUCLEOTIDE SEQUENCE</scope>
    <source>
        <strain evidence="4">A06</strain>
    </source>
</reference>
<organism evidence="4 5">
    <name type="scientific">Gaoshiqia sediminis</name>
    <dbReference type="NCBI Taxonomy" id="2986998"/>
    <lineage>
        <taxon>Bacteria</taxon>
        <taxon>Pseudomonadati</taxon>
        <taxon>Bacteroidota</taxon>
        <taxon>Bacteroidia</taxon>
        <taxon>Marinilabiliales</taxon>
        <taxon>Prolixibacteraceae</taxon>
        <taxon>Gaoshiqia</taxon>
    </lineage>
</organism>
<dbReference type="Pfam" id="PF00005">
    <property type="entry name" value="ABC_tran"/>
    <property type="match status" value="2"/>
</dbReference>
<dbReference type="GO" id="GO:0016887">
    <property type="term" value="F:ATP hydrolysis activity"/>
    <property type="evidence" value="ECO:0007669"/>
    <property type="project" value="InterPro"/>
</dbReference>
<dbReference type="InterPro" id="IPR003593">
    <property type="entry name" value="AAA+_ATPase"/>
</dbReference>
<evidence type="ECO:0000256" key="1">
    <source>
        <dbReference type="ARBA" id="ARBA00022741"/>
    </source>
</evidence>
<evidence type="ECO:0000313" key="5">
    <source>
        <dbReference type="Proteomes" id="UP001163821"/>
    </source>
</evidence>
<feature type="domain" description="ABC transporter" evidence="3">
    <location>
        <begin position="264"/>
        <end position="510"/>
    </location>
</feature>
<keyword evidence="2 4" id="KW-0067">ATP-binding</keyword>
<evidence type="ECO:0000313" key="4">
    <source>
        <dbReference type="EMBL" id="MCW0481508.1"/>
    </source>
</evidence>
<comment type="caution">
    <text evidence="4">The sequence shown here is derived from an EMBL/GenBank/DDBJ whole genome shotgun (WGS) entry which is preliminary data.</text>
</comment>
<dbReference type="InterPro" id="IPR027417">
    <property type="entry name" value="P-loop_NTPase"/>
</dbReference>
<dbReference type="EMBL" id="JAPAAF010000002">
    <property type="protein sequence ID" value="MCW0481508.1"/>
    <property type="molecule type" value="Genomic_DNA"/>
</dbReference>
<dbReference type="PROSITE" id="PS50893">
    <property type="entry name" value="ABC_TRANSPORTER_2"/>
    <property type="match status" value="2"/>
</dbReference>
<keyword evidence="1" id="KW-0547">Nucleotide-binding</keyword>
<dbReference type="Gene3D" id="3.40.50.300">
    <property type="entry name" value="P-loop containing nucleotide triphosphate hydrolases"/>
    <property type="match status" value="2"/>
</dbReference>
<feature type="domain" description="ABC transporter" evidence="3">
    <location>
        <begin position="10"/>
        <end position="245"/>
    </location>
</feature>
<proteinExistence type="predicted"/>
<sequence length="510" mass="56828">MPEKFDTMWLEARGVSLSSGQTSVLHDVSFQLKYGESLAITGSSGSGKTTLGRLLAGRVSLTHGNLAIAPGLARLMVDQQDHFMSLSGRRSTYYGQRYENQGMENTPSVRAYLQKVHEKFAMLTNGMEQVMEQMHIGHLSDRKLLQLSNGERKRTHLAAALMQKPNVLVLDQPFVGLDAEARENLTNLLEQQISAGILLVIICSPEHFPESISKVVELHNGRVTQFTDTKNYQPTIFEEDRKTISGPAILSVLPPGNETFSAVVGMKNVNVTISGKEILKGINWQVKSGEQWALLGHNGAGKTTLLSLVTADNPQGYANDLVLFDRKRGSGESIWEIKRRIGYVSPELHLYFLRGEGIFNTIPGLSDKPHAHYDSLSCRDVMVSGFRDEIGFASQPTDLQYDLAETWFSILQLNHLKNRLFLHASLGEQRSLLLARALVKSPSLLILDEPCQGLDPHQTRRFVSLLDEICAHLHTTLVYVTHLREEIPSCVKNLLLLENGQVKHCGSWDK</sequence>
<keyword evidence="5" id="KW-1185">Reference proteome</keyword>
<dbReference type="GO" id="GO:0005524">
    <property type="term" value="F:ATP binding"/>
    <property type="evidence" value="ECO:0007669"/>
    <property type="project" value="UniProtKB-KW"/>
</dbReference>